<organism evidence="1">
    <name type="scientific">Thermocrinis ruber</name>
    <dbReference type="NCBI Taxonomy" id="75906"/>
    <lineage>
        <taxon>Bacteria</taxon>
        <taxon>Pseudomonadati</taxon>
        <taxon>Aquificota</taxon>
        <taxon>Aquificia</taxon>
        <taxon>Aquificales</taxon>
        <taxon>Aquificaceae</taxon>
        <taxon>Thermocrinis</taxon>
    </lineage>
</organism>
<protein>
    <submittedName>
        <fullName evidence="1">Uncharacterized protein</fullName>
    </submittedName>
</protein>
<reference evidence="1" key="1">
    <citation type="journal article" date="2020" name="mSystems">
        <title>Genome- and Community-Level Interaction Insights into Carbon Utilization and Element Cycling Functions of Hydrothermarchaeota in Hydrothermal Sediment.</title>
        <authorList>
            <person name="Zhou Z."/>
            <person name="Liu Y."/>
            <person name="Xu W."/>
            <person name="Pan J."/>
            <person name="Luo Z.H."/>
            <person name="Li M."/>
        </authorList>
    </citation>
    <scope>NUCLEOTIDE SEQUENCE [LARGE SCALE GENOMIC DNA]</scope>
    <source>
        <strain evidence="1">SpSt-114</strain>
    </source>
</reference>
<comment type="caution">
    <text evidence="1">The sequence shown here is derived from an EMBL/GenBank/DDBJ whole genome shotgun (WGS) entry which is preliminary data.</text>
</comment>
<sequence>MKVLDFLRPTLESFFRFAKEVDREFLSHLEREELYIGLKKAQELKERQQEPLKRLYCEWAEKSFRFLIDRWVCFEEFPSEQFLLASGLKKSKNLSVWAILSVGEDVEGLTEEENELSKYVSKNLDELYVYNFAKSIDFLARYRGDCGEDRLPISPSKVVKRFEMYSDNLLYDEGVMVIPDALMLRHIYDVFFTEHHTTFSRILSDRLSQAIKEGYPEKHIRLIQTAIAVIKNDPKSLPKGEPKSFAEKWLREELVDFMEV</sequence>
<proteinExistence type="predicted"/>
<dbReference type="AlphaFoldDB" id="A0A7C5SZP8"/>
<name>A0A7C5SZP8_9AQUI</name>
<evidence type="ECO:0000313" key="1">
    <source>
        <dbReference type="EMBL" id="HHO74469.1"/>
    </source>
</evidence>
<accession>A0A7C5SZP8</accession>
<gene>
    <name evidence="1" type="ORF">ENN04_07565</name>
</gene>
<dbReference type="EMBL" id="DSAC01000095">
    <property type="protein sequence ID" value="HHO74469.1"/>
    <property type="molecule type" value="Genomic_DNA"/>
</dbReference>